<dbReference type="AlphaFoldDB" id="A0A8B2NZ44"/>
<feature type="transmembrane region" description="Helical" evidence="4">
    <location>
        <begin position="367"/>
        <end position="386"/>
    </location>
</feature>
<feature type="transmembrane region" description="Helical" evidence="4">
    <location>
        <begin position="73"/>
        <end position="93"/>
    </location>
</feature>
<evidence type="ECO:0000313" key="7">
    <source>
        <dbReference type="Proteomes" id="UP000249590"/>
    </source>
</evidence>
<dbReference type="PANTHER" id="PTHR11360">
    <property type="entry name" value="MONOCARBOXYLATE TRANSPORTER"/>
    <property type="match status" value="1"/>
</dbReference>
<sequence>MSRFSLPLVLACGSGIAMISLGERSAFGLFQTDIVAAREWGRETFAFAFALQNLLWGIGQPIAGALADRYGTLRVLAAGGVMYAAALAGTVYMESAVAVTIMFGVLLGLAMSACSFTLVISAFGRIVSPAQRSLAFGVGTAAGSLGMFLFGPLAAVLLNSVGWETGLLVFASIALLVVVFAIPLQGKPVPDTTGPQQSLGAALSEALSYRSYVLLVFGFFVCGFHVAFIIAHMPSYLIDLGMGPAIGGTAIALIGLFNVIGSLAAGAIGQRYSKSYSLAVLYFLRSVAILVFVMVPVTGMSVIVFSSVMGLLWLSTVPLTSGLVAVMFGPRYMATLFGVVFLSHQVGSFLGVWLGGLIYAETGSYDLLWYIGIALGLFAAVVHIPIRDAPGPRLSAASATAAAAA</sequence>
<dbReference type="OrthoDB" id="146345at2"/>
<feature type="transmembrane region" description="Helical" evidence="4">
    <location>
        <begin position="46"/>
        <end position="66"/>
    </location>
</feature>
<evidence type="ECO:0000256" key="4">
    <source>
        <dbReference type="SAM" id="Phobius"/>
    </source>
</evidence>
<dbReference type="PROSITE" id="PS50850">
    <property type="entry name" value="MFS"/>
    <property type="match status" value="1"/>
</dbReference>
<dbReference type="RefSeq" id="WP_111343128.1">
    <property type="nucleotide sequence ID" value="NZ_JAIWKD010000001.1"/>
</dbReference>
<protein>
    <submittedName>
        <fullName evidence="6">MFS transporter</fullName>
    </submittedName>
</protein>
<comment type="caution">
    <text evidence="6">The sequence shown here is derived from an EMBL/GenBank/DDBJ whole genome shotgun (WGS) entry which is preliminary data.</text>
</comment>
<evidence type="ECO:0000256" key="3">
    <source>
        <dbReference type="ARBA" id="ARBA00023136"/>
    </source>
</evidence>
<feature type="transmembrane region" description="Helical" evidence="4">
    <location>
        <begin position="212"/>
        <end position="233"/>
    </location>
</feature>
<organism evidence="6 7">
    <name type="scientific">Acuticoccus sediminis</name>
    <dbReference type="NCBI Taxonomy" id="2184697"/>
    <lineage>
        <taxon>Bacteria</taxon>
        <taxon>Pseudomonadati</taxon>
        <taxon>Pseudomonadota</taxon>
        <taxon>Alphaproteobacteria</taxon>
        <taxon>Hyphomicrobiales</taxon>
        <taxon>Amorphaceae</taxon>
        <taxon>Acuticoccus</taxon>
    </lineage>
</organism>
<dbReference type="SUPFAM" id="SSF103473">
    <property type="entry name" value="MFS general substrate transporter"/>
    <property type="match status" value="1"/>
</dbReference>
<reference evidence="6 7" key="1">
    <citation type="submission" date="2018-05" db="EMBL/GenBank/DDBJ databases">
        <title>Acuticoccus sediminis sp. nov., isolated from deep-sea sediment of Indian Ocean.</title>
        <authorList>
            <person name="Liu X."/>
            <person name="Lai Q."/>
            <person name="Du Y."/>
            <person name="Sun F."/>
            <person name="Zhang X."/>
            <person name="Wang S."/>
            <person name="Shao Z."/>
        </authorList>
    </citation>
    <scope>NUCLEOTIDE SEQUENCE [LARGE SCALE GENOMIC DNA]</scope>
    <source>
        <strain evidence="6 7">PTG4-2</strain>
    </source>
</reference>
<dbReference type="InterPro" id="IPR011701">
    <property type="entry name" value="MFS"/>
</dbReference>
<proteinExistence type="predicted"/>
<feature type="domain" description="Major facilitator superfamily (MFS) profile" evidence="5">
    <location>
        <begin position="1"/>
        <end position="391"/>
    </location>
</feature>
<gene>
    <name evidence="6" type="ORF">DLJ53_05920</name>
</gene>
<dbReference type="GO" id="GO:0022857">
    <property type="term" value="F:transmembrane transporter activity"/>
    <property type="evidence" value="ECO:0007669"/>
    <property type="project" value="InterPro"/>
</dbReference>
<keyword evidence="3 4" id="KW-0472">Membrane</keyword>
<evidence type="ECO:0000259" key="5">
    <source>
        <dbReference type="PROSITE" id="PS50850"/>
    </source>
</evidence>
<evidence type="ECO:0000256" key="2">
    <source>
        <dbReference type="ARBA" id="ARBA00022989"/>
    </source>
</evidence>
<dbReference type="InterPro" id="IPR036259">
    <property type="entry name" value="MFS_trans_sf"/>
</dbReference>
<keyword evidence="1 4" id="KW-0812">Transmembrane</keyword>
<evidence type="ECO:0000313" key="6">
    <source>
        <dbReference type="EMBL" id="RAI04000.1"/>
    </source>
</evidence>
<feature type="transmembrane region" description="Helical" evidence="4">
    <location>
        <begin position="135"/>
        <end position="159"/>
    </location>
</feature>
<accession>A0A8B2NZ44</accession>
<keyword evidence="7" id="KW-1185">Reference proteome</keyword>
<dbReference type="PANTHER" id="PTHR11360:SF284">
    <property type="entry name" value="EG:103B4.3 PROTEIN-RELATED"/>
    <property type="match status" value="1"/>
</dbReference>
<feature type="transmembrane region" description="Helical" evidence="4">
    <location>
        <begin position="165"/>
        <end position="184"/>
    </location>
</feature>
<feature type="transmembrane region" description="Helical" evidence="4">
    <location>
        <begin position="99"/>
        <end position="123"/>
    </location>
</feature>
<dbReference type="Gene3D" id="1.20.1250.20">
    <property type="entry name" value="MFS general substrate transporter like domains"/>
    <property type="match status" value="2"/>
</dbReference>
<dbReference type="Proteomes" id="UP000249590">
    <property type="component" value="Unassembled WGS sequence"/>
</dbReference>
<dbReference type="EMBL" id="QHHQ01000001">
    <property type="protein sequence ID" value="RAI04000.1"/>
    <property type="molecule type" value="Genomic_DNA"/>
</dbReference>
<dbReference type="InterPro" id="IPR050327">
    <property type="entry name" value="Proton-linked_MCT"/>
</dbReference>
<dbReference type="InterPro" id="IPR020846">
    <property type="entry name" value="MFS_dom"/>
</dbReference>
<dbReference type="Pfam" id="PF07690">
    <property type="entry name" value="MFS_1"/>
    <property type="match status" value="1"/>
</dbReference>
<feature type="transmembrane region" description="Helical" evidence="4">
    <location>
        <begin position="280"/>
        <end position="305"/>
    </location>
</feature>
<name>A0A8B2NZ44_9HYPH</name>
<feature type="transmembrane region" description="Helical" evidence="4">
    <location>
        <begin position="245"/>
        <end position="268"/>
    </location>
</feature>
<evidence type="ECO:0000256" key="1">
    <source>
        <dbReference type="ARBA" id="ARBA00022692"/>
    </source>
</evidence>
<keyword evidence="2 4" id="KW-1133">Transmembrane helix</keyword>
<feature type="transmembrane region" description="Helical" evidence="4">
    <location>
        <begin position="336"/>
        <end position="355"/>
    </location>
</feature>
<feature type="transmembrane region" description="Helical" evidence="4">
    <location>
        <begin position="311"/>
        <end position="329"/>
    </location>
</feature>
<dbReference type="CDD" id="cd17355">
    <property type="entry name" value="MFS_YcxA_like"/>
    <property type="match status" value="1"/>
</dbReference>